<evidence type="ECO:0000256" key="2">
    <source>
        <dbReference type="ARBA" id="ARBA00022837"/>
    </source>
</evidence>
<keyword evidence="5" id="KW-1185">Reference proteome</keyword>
<name>A0ABR2GJK4_9EUKA</name>
<dbReference type="EMBL" id="JAPFFF010000518">
    <property type="protein sequence ID" value="KAK8834103.1"/>
    <property type="molecule type" value="Genomic_DNA"/>
</dbReference>
<dbReference type="Gene3D" id="2.60.40.150">
    <property type="entry name" value="C2 domain"/>
    <property type="match status" value="2"/>
</dbReference>
<dbReference type="InterPro" id="IPR035892">
    <property type="entry name" value="C2_domain_sf"/>
</dbReference>
<dbReference type="Pfam" id="PF00168">
    <property type="entry name" value="C2"/>
    <property type="match status" value="2"/>
</dbReference>
<feature type="domain" description="C2" evidence="3">
    <location>
        <begin position="130"/>
        <end position="211"/>
    </location>
</feature>
<protein>
    <recommendedName>
        <fullName evidence="3">C2 domain-containing protein</fullName>
    </recommendedName>
</protein>
<keyword evidence="1" id="KW-0479">Metal-binding</keyword>
<evidence type="ECO:0000256" key="1">
    <source>
        <dbReference type="ARBA" id="ARBA00022723"/>
    </source>
</evidence>
<evidence type="ECO:0000259" key="3">
    <source>
        <dbReference type="PROSITE" id="PS50004"/>
    </source>
</evidence>
<dbReference type="PANTHER" id="PTHR45911">
    <property type="entry name" value="C2 DOMAIN-CONTAINING PROTEIN"/>
    <property type="match status" value="1"/>
</dbReference>
<evidence type="ECO:0000313" key="5">
    <source>
        <dbReference type="Proteomes" id="UP001470230"/>
    </source>
</evidence>
<keyword evidence="2" id="KW-0106">Calcium</keyword>
<dbReference type="PANTHER" id="PTHR45911:SF4">
    <property type="entry name" value="MULTIPLE C2 AND TRANSMEMBRANE DOMAIN-CONTAINING PROTEIN"/>
    <property type="match status" value="1"/>
</dbReference>
<sequence>MQYRLHVKVVEADNIPKMDANATDAYCVLSAGGETCTTFAIMNTMHPKWGQDFHFNVSSPTSGELRIKMRDKDKFKDDDISTIEILYSSLPVGQLIDQWYDMVPCKRVKKGGKLHLILHMARAIFPPFIPDANLRAAAAALDAAAYGGPVSYQLHVKVVEADNIPKMDANATDAYCVLSTSSETRSTFAILNTMHPKWGQDFHFTVSTPTS</sequence>
<dbReference type="SUPFAM" id="SSF49562">
    <property type="entry name" value="C2 domain (Calcium/lipid-binding domain, CaLB)"/>
    <property type="match status" value="2"/>
</dbReference>
<proteinExistence type="predicted"/>
<dbReference type="InterPro" id="IPR000008">
    <property type="entry name" value="C2_dom"/>
</dbReference>
<feature type="domain" description="C2" evidence="3">
    <location>
        <begin position="1"/>
        <end position="100"/>
    </location>
</feature>
<organism evidence="4 5">
    <name type="scientific">Tritrichomonas musculus</name>
    <dbReference type="NCBI Taxonomy" id="1915356"/>
    <lineage>
        <taxon>Eukaryota</taxon>
        <taxon>Metamonada</taxon>
        <taxon>Parabasalia</taxon>
        <taxon>Tritrichomonadida</taxon>
        <taxon>Tritrichomonadidae</taxon>
        <taxon>Tritrichomonas</taxon>
    </lineage>
</organism>
<evidence type="ECO:0000313" key="4">
    <source>
        <dbReference type="EMBL" id="KAK8834103.1"/>
    </source>
</evidence>
<dbReference type="PROSITE" id="PS50004">
    <property type="entry name" value="C2"/>
    <property type="match status" value="2"/>
</dbReference>
<dbReference type="CDD" id="cd00030">
    <property type="entry name" value="C2"/>
    <property type="match status" value="2"/>
</dbReference>
<accession>A0ABR2GJK4</accession>
<feature type="non-terminal residue" evidence="4">
    <location>
        <position position="211"/>
    </location>
</feature>
<gene>
    <name evidence="4" type="ORF">M9Y10_036408</name>
</gene>
<dbReference type="Proteomes" id="UP001470230">
    <property type="component" value="Unassembled WGS sequence"/>
</dbReference>
<dbReference type="SMART" id="SM00239">
    <property type="entry name" value="C2"/>
    <property type="match status" value="1"/>
</dbReference>
<comment type="caution">
    <text evidence="4">The sequence shown here is derived from an EMBL/GenBank/DDBJ whole genome shotgun (WGS) entry which is preliminary data.</text>
</comment>
<reference evidence="4 5" key="1">
    <citation type="submission" date="2024-04" db="EMBL/GenBank/DDBJ databases">
        <title>Tritrichomonas musculus Genome.</title>
        <authorList>
            <person name="Alves-Ferreira E."/>
            <person name="Grigg M."/>
            <person name="Lorenzi H."/>
            <person name="Galac M."/>
        </authorList>
    </citation>
    <scope>NUCLEOTIDE SEQUENCE [LARGE SCALE GENOMIC DNA]</scope>
    <source>
        <strain evidence="4 5">EAF2021</strain>
    </source>
</reference>